<protein>
    <submittedName>
        <fullName evidence="2">FMN reductase</fullName>
    </submittedName>
</protein>
<dbReference type="Pfam" id="PF03358">
    <property type="entry name" value="FMN_red"/>
    <property type="match status" value="1"/>
</dbReference>
<dbReference type="Proteomes" id="UP000791080">
    <property type="component" value="Unassembled WGS sequence"/>
</dbReference>
<evidence type="ECO:0000313" key="3">
    <source>
        <dbReference type="Proteomes" id="UP000791080"/>
    </source>
</evidence>
<dbReference type="PANTHER" id="PTHR30543:SF21">
    <property type="entry name" value="NAD(P)H-DEPENDENT FMN REDUCTASE LOT6"/>
    <property type="match status" value="1"/>
</dbReference>
<name>A0ABT1JJQ8_ACTCY</name>
<reference evidence="2 3" key="1">
    <citation type="submission" date="2013-07" db="EMBL/GenBank/DDBJ databases">
        <authorList>
            <consortium name="DOE Joint Genome Institute"/>
            <person name="Reeve W."/>
            <person name="Huntemann M."/>
            <person name="Han J."/>
            <person name="Chen A."/>
            <person name="Kyrpides N."/>
            <person name="Mavromatis K."/>
            <person name="Markowitz V."/>
            <person name="Palaniappan K."/>
            <person name="Ivanova N."/>
            <person name="Schaumberg A."/>
            <person name="Pati A."/>
            <person name="Liolios K."/>
            <person name="Nordberg H.P."/>
            <person name="Cantor M.N."/>
            <person name="Hua S.X."/>
            <person name="Woyke T."/>
        </authorList>
    </citation>
    <scope>NUCLEOTIDE SEQUENCE [LARGE SCALE GENOMIC DNA]</scope>
    <source>
        <strain evidence="2 3">DSM 43889</strain>
    </source>
</reference>
<keyword evidence="3" id="KW-1185">Reference proteome</keyword>
<dbReference type="InterPro" id="IPR029039">
    <property type="entry name" value="Flavoprotein-like_sf"/>
</dbReference>
<dbReference type="RefSeq" id="WP_026417670.1">
    <property type="nucleotide sequence ID" value="NZ_AUBJ02000001.1"/>
</dbReference>
<gene>
    <name evidence="2" type="ORF">G443_003021</name>
</gene>
<proteinExistence type="predicted"/>
<dbReference type="EMBL" id="AUBJ02000001">
    <property type="protein sequence ID" value="MCP2332751.1"/>
    <property type="molecule type" value="Genomic_DNA"/>
</dbReference>
<sequence length="186" mass="19820">MTITVVGLGGSIRDDSQSERVLRTVLAGVAERGAKTSILTGSDLLLPFYDPAISERTARAERLVAELRDADGVVLVSPGYHGTVSGLVKNALDYVEDLRTDDRPYLHGRAVGCVATASGWQAGVSTLNALRSIVHALRGWPTPLGASLHSGQVRFDDIGGCSDDGVADTLRTIGEQVVDFAEQYRR</sequence>
<dbReference type="PANTHER" id="PTHR30543">
    <property type="entry name" value="CHROMATE REDUCTASE"/>
    <property type="match status" value="1"/>
</dbReference>
<evidence type="ECO:0000259" key="1">
    <source>
        <dbReference type="Pfam" id="PF03358"/>
    </source>
</evidence>
<organism evidence="2 3">
    <name type="scientific">Actinoalloteichus caeruleus DSM 43889</name>
    <dbReference type="NCBI Taxonomy" id="1120930"/>
    <lineage>
        <taxon>Bacteria</taxon>
        <taxon>Bacillati</taxon>
        <taxon>Actinomycetota</taxon>
        <taxon>Actinomycetes</taxon>
        <taxon>Pseudonocardiales</taxon>
        <taxon>Pseudonocardiaceae</taxon>
        <taxon>Actinoalloteichus</taxon>
        <taxon>Actinoalloteichus cyanogriseus</taxon>
    </lineage>
</organism>
<dbReference type="InterPro" id="IPR005025">
    <property type="entry name" value="FMN_Rdtase-like_dom"/>
</dbReference>
<comment type="caution">
    <text evidence="2">The sequence shown here is derived from an EMBL/GenBank/DDBJ whole genome shotgun (WGS) entry which is preliminary data.</text>
</comment>
<dbReference type="SUPFAM" id="SSF52218">
    <property type="entry name" value="Flavoproteins"/>
    <property type="match status" value="1"/>
</dbReference>
<dbReference type="Gene3D" id="3.40.50.360">
    <property type="match status" value="1"/>
</dbReference>
<evidence type="ECO:0000313" key="2">
    <source>
        <dbReference type="EMBL" id="MCP2332751.1"/>
    </source>
</evidence>
<feature type="domain" description="NADPH-dependent FMN reductase-like" evidence="1">
    <location>
        <begin position="4"/>
        <end position="144"/>
    </location>
</feature>
<reference evidence="2 3" key="2">
    <citation type="submission" date="2022-06" db="EMBL/GenBank/DDBJ databases">
        <title>Genomic Encyclopedia of Type Strains, Phase I: the one thousand microbial genomes (KMG-I) project.</title>
        <authorList>
            <person name="Kyrpides N."/>
        </authorList>
    </citation>
    <scope>NUCLEOTIDE SEQUENCE [LARGE SCALE GENOMIC DNA]</scope>
    <source>
        <strain evidence="2 3">DSM 43889</strain>
    </source>
</reference>
<dbReference type="InterPro" id="IPR050712">
    <property type="entry name" value="NAD(P)H-dep_reductase"/>
</dbReference>
<accession>A0ABT1JJQ8</accession>